<evidence type="ECO:0000313" key="3">
    <source>
        <dbReference type="EMBL" id="SIQ54841.1"/>
    </source>
</evidence>
<sequence length="236" mass="25522">MKPLYLVSVLLLSGLLGLTGCSVHQPVPLYQLDNGNAPLPTQAQGVAVLLGPVSIADYLQREAFLQRQTDGSLLVADDARWAGSLATDIDQVLLRQLASRLDSQRTVLAPTNAEFKADVQVLLNIIRLDSGPQLPAVLEAQWRLLDRNGQLRDSRLLRLEEAHSGTVADQVQAQSRLLRQLTQQLAAAIEPLRDQPIAEASKPAPTPKRPARAPQQPGPKIPMVGPTPGGGEVLRF</sequence>
<dbReference type="RefSeq" id="WP_076426811.1">
    <property type="nucleotide sequence ID" value="NZ_FTMP01000005.1"/>
</dbReference>
<dbReference type="Proteomes" id="UP000185841">
    <property type="component" value="Unassembled WGS sequence"/>
</dbReference>
<proteinExistence type="predicted"/>
<name>A0A1N6TNG2_AQUAC</name>
<dbReference type="EMBL" id="FTMP01000005">
    <property type="protein sequence ID" value="SIQ54841.1"/>
    <property type="molecule type" value="Genomic_DNA"/>
</dbReference>
<feature type="domain" description="ABC-type transport auxiliary lipoprotein component" evidence="2">
    <location>
        <begin position="30"/>
        <end position="186"/>
    </location>
</feature>
<reference evidence="3 4" key="1">
    <citation type="submission" date="2017-01" db="EMBL/GenBank/DDBJ databases">
        <authorList>
            <person name="Mah S.A."/>
            <person name="Swanson W.J."/>
            <person name="Moy G.W."/>
            <person name="Vacquier V.D."/>
        </authorList>
    </citation>
    <scope>NUCLEOTIDE SEQUENCE [LARGE SCALE GENOMIC DNA]</scope>
    <source>
        <strain evidence="3 4">RU36E</strain>
    </source>
</reference>
<evidence type="ECO:0000256" key="1">
    <source>
        <dbReference type="SAM" id="MobiDB-lite"/>
    </source>
</evidence>
<protein>
    <recommendedName>
        <fullName evidence="2">ABC-type transport auxiliary lipoprotein component domain-containing protein</fullName>
    </recommendedName>
</protein>
<dbReference type="SUPFAM" id="SSF159594">
    <property type="entry name" value="XCC0632-like"/>
    <property type="match status" value="1"/>
</dbReference>
<gene>
    <name evidence="3" type="ORF">SAMN05878282_105113</name>
</gene>
<dbReference type="PROSITE" id="PS51257">
    <property type="entry name" value="PROKAR_LIPOPROTEIN"/>
    <property type="match status" value="1"/>
</dbReference>
<feature type="compositionally biased region" description="Gly residues" evidence="1">
    <location>
        <begin position="227"/>
        <end position="236"/>
    </location>
</feature>
<dbReference type="Gene3D" id="3.40.50.10610">
    <property type="entry name" value="ABC-type transport auxiliary lipoprotein component"/>
    <property type="match status" value="1"/>
</dbReference>
<dbReference type="InterPro" id="IPR005586">
    <property type="entry name" value="ABC_trans_aux"/>
</dbReference>
<organism evidence="3 4">
    <name type="scientific">Aquipseudomonas alcaligenes</name>
    <name type="common">Pseudomonas alcaligenes</name>
    <dbReference type="NCBI Taxonomy" id="43263"/>
    <lineage>
        <taxon>Bacteria</taxon>
        <taxon>Pseudomonadati</taxon>
        <taxon>Pseudomonadota</taxon>
        <taxon>Gammaproteobacteria</taxon>
        <taxon>Pseudomonadales</taxon>
        <taxon>Pseudomonadaceae</taxon>
        <taxon>Aquipseudomonas</taxon>
    </lineage>
</organism>
<feature type="region of interest" description="Disordered" evidence="1">
    <location>
        <begin position="192"/>
        <end position="236"/>
    </location>
</feature>
<dbReference type="AlphaFoldDB" id="A0A1N6TNG2"/>
<evidence type="ECO:0000313" key="4">
    <source>
        <dbReference type="Proteomes" id="UP000185841"/>
    </source>
</evidence>
<accession>A0A1N6TNG2</accession>
<dbReference type="Pfam" id="PF03886">
    <property type="entry name" value="ABC_trans_aux"/>
    <property type="match status" value="1"/>
</dbReference>
<evidence type="ECO:0000259" key="2">
    <source>
        <dbReference type="Pfam" id="PF03886"/>
    </source>
</evidence>